<evidence type="ECO:0000256" key="2">
    <source>
        <dbReference type="ARBA" id="ARBA00008889"/>
    </source>
</evidence>
<organism evidence="7 8">
    <name type="scientific">Pannonibacter indicus</name>
    <dbReference type="NCBI Taxonomy" id="466044"/>
    <lineage>
        <taxon>Bacteria</taxon>
        <taxon>Pseudomonadati</taxon>
        <taxon>Pseudomonadota</taxon>
        <taxon>Alphaproteobacteria</taxon>
        <taxon>Hyphomicrobiales</taxon>
        <taxon>Stappiaceae</taxon>
        <taxon>Pannonibacter</taxon>
    </lineage>
</organism>
<evidence type="ECO:0000256" key="1">
    <source>
        <dbReference type="ARBA" id="ARBA00002633"/>
    </source>
</evidence>
<dbReference type="Gene3D" id="6.10.250.290">
    <property type="match status" value="1"/>
</dbReference>
<keyword evidence="4 6" id="KW-0687">Ribonucleoprotein</keyword>
<evidence type="ECO:0000256" key="3">
    <source>
        <dbReference type="ARBA" id="ARBA00022980"/>
    </source>
</evidence>
<dbReference type="GO" id="GO:0006412">
    <property type="term" value="P:translation"/>
    <property type="evidence" value="ECO:0007669"/>
    <property type="project" value="UniProtKB-UniRule"/>
</dbReference>
<dbReference type="InterPro" id="IPR043141">
    <property type="entry name" value="Ribosomal_uL10-like_sf"/>
</dbReference>
<protein>
    <recommendedName>
        <fullName evidence="5 6">Large ribosomal subunit protein uL10</fullName>
    </recommendedName>
</protein>
<dbReference type="RefSeq" id="WP_055457231.1">
    <property type="nucleotide sequence ID" value="NZ_CYHE01000027.1"/>
</dbReference>
<comment type="function">
    <text evidence="1 6">Forms part of the ribosomal stalk, playing a central role in the interaction of the ribosome with GTP-bound translation factors.</text>
</comment>
<evidence type="ECO:0000256" key="6">
    <source>
        <dbReference type="HAMAP-Rule" id="MF_00362"/>
    </source>
</evidence>
<dbReference type="GO" id="GO:0070180">
    <property type="term" value="F:large ribosomal subunit rRNA binding"/>
    <property type="evidence" value="ECO:0007669"/>
    <property type="project" value="UniProtKB-UniRule"/>
</dbReference>
<comment type="subunit">
    <text evidence="6">Part of the ribosomal stalk of the 50S ribosomal subunit. The N-terminus interacts with L11 and the large rRNA to form the base of the stalk. The C-terminus forms an elongated spine to which L12 dimers bind in a sequential fashion forming a multimeric L10(L12)X complex.</text>
</comment>
<dbReference type="Proteomes" id="UP000183900">
    <property type="component" value="Unassembled WGS sequence"/>
</dbReference>
<evidence type="ECO:0000313" key="8">
    <source>
        <dbReference type="Proteomes" id="UP000183900"/>
    </source>
</evidence>
<dbReference type="GO" id="GO:0015934">
    <property type="term" value="C:large ribosomal subunit"/>
    <property type="evidence" value="ECO:0007669"/>
    <property type="project" value="InterPro"/>
</dbReference>
<evidence type="ECO:0000256" key="5">
    <source>
        <dbReference type="ARBA" id="ARBA00035202"/>
    </source>
</evidence>
<dbReference type="InterPro" id="IPR022973">
    <property type="entry name" value="Ribosomal_uL10_bac"/>
</dbReference>
<keyword evidence="6" id="KW-0694">RNA-binding</keyword>
<proteinExistence type="inferred from homology"/>
<dbReference type="CDD" id="cd05797">
    <property type="entry name" value="Ribosomal_L10"/>
    <property type="match status" value="1"/>
</dbReference>
<dbReference type="PANTHER" id="PTHR11560">
    <property type="entry name" value="39S RIBOSOMAL PROTEIN L10, MITOCHONDRIAL"/>
    <property type="match status" value="1"/>
</dbReference>
<keyword evidence="6" id="KW-0699">rRNA-binding</keyword>
<dbReference type="AlphaFoldDB" id="A0A0K6IDD0"/>
<dbReference type="HAMAP" id="MF_00362">
    <property type="entry name" value="Ribosomal_uL10"/>
    <property type="match status" value="1"/>
</dbReference>
<dbReference type="OrthoDB" id="9791972at2"/>
<dbReference type="InterPro" id="IPR002363">
    <property type="entry name" value="Ribosomal_uL10_CS_bac"/>
</dbReference>
<evidence type="ECO:0000256" key="4">
    <source>
        <dbReference type="ARBA" id="ARBA00023274"/>
    </source>
</evidence>
<comment type="similarity">
    <text evidence="2 6">Belongs to the universal ribosomal protein uL10 family.</text>
</comment>
<keyword evidence="3 6" id="KW-0689">Ribosomal protein</keyword>
<dbReference type="Gene3D" id="3.30.70.1730">
    <property type="match status" value="1"/>
</dbReference>
<dbReference type="GO" id="GO:0003735">
    <property type="term" value="F:structural constituent of ribosome"/>
    <property type="evidence" value="ECO:0007669"/>
    <property type="project" value="InterPro"/>
</dbReference>
<dbReference type="SUPFAM" id="SSF160369">
    <property type="entry name" value="Ribosomal protein L10-like"/>
    <property type="match status" value="1"/>
</dbReference>
<sequence length="172" mass="18243">MERAEKHEFVTALNEELRSTSVVVVAHYAGLSVAQMTALRLKVRDAGGTVKVAKNRLVKLALQGTDLEHINGLFTGPTLIAYSEDPVAAPKAMVEFAKTTDKFVILGGALGKTNLNAEGVKSLATMPSLEELRAKLVGMIQTPASRIAQVVNAPAGQLARVFGAYAKKDEAA</sequence>
<gene>
    <name evidence="6" type="primary">rplJ</name>
    <name evidence="7" type="ORF">Ga0061067_1276</name>
</gene>
<dbReference type="Pfam" id="PF00466">
    <property type="entry name" value="Ribosomal_L10"/>
    <property type="match status" value="1"/>
</dbReference>
<evidence type="ECO:0000313" key="7">
    <source>
        <dbReference type="EMBL" id="CUB01063.1"/>
    </source>
</evidence>
<dbReference type="InterPro" id="IPR047865">
    <property type="entry name" value="Ribosomal_uL10_bac_type"/>
</dbReference>
<keyword evidence="8" id="KW-1185">Reference proteome</keyword>
<reference evidence="8" key="1">
    <citation type="submission" date="2015-08" db="EMBL/GenBank/DDBJ databases">
        <authorList>
            <person name="Varghese N."/>
        </authorList>
    </citation>
    <scope>NUCLEOTIDE SEQUENCE [LARGE SCALE GENOMIC DNA]</scope>
    <source>
        <strain evidence="8">DSM 23407</strain>
    </source>
</reference>
<name>A0A0K6IDD0_9HYPH</name>
<dbReference type="PROSITE" id="PS01109">
    <property type="entry name" value="RIBOSOMAL_L10"/>
    <property type="match status" value="1"/>
</dbReference>
<dbReference type="NCBIfam" id="NF000955">
    <property type="entry name" value="PRK00099.1-1"/>
    <property type="match status" value="1"/>
</dbReference>
<accession>A0A0K6IDD0</accession>
<dbReference type="InterPro" id="IPR001790">
    <property type="entry name" value="Ribosomal_uL10"/>
</dbReference>
<dbReference type="EMBL" id="CYHE01000027">
    <property type="protein sequence ID" value="CUB01063.1"/>
    <property type="molecule type" value="Genomic_DNA"/>
</dbReference>